<dbReference type="Gene3D" id="3.40.50.880">
    <property type="match status" value="1"/>
</dbReference>
<keyword evidence="1" id="KW-0732">Signal</keyword>
<feature type="signal peptide" evidence="1">
    <location>
        <begin position="1"/>
        <end position="24"/>
    </location>
</feature>
<gene>
    <name evidence="2" type="ORF">CWE25_12900</name>
</gene>
<name>A0A432XN22_9GAMM</name>
<feature type="chain" id="PRO_5019110705" evidence="1">
    <location>
        <begin position="25"/>
        <end position="565"/>
    </location>
</feature>
<accession>A0A432XN22</accession>
<dbReference type="PANTHER" id="PTHR36175">
    <property type="entry name" value="CYANOPHYCINASE"/>
    <property type="match status" value="1"/>
</dbReference>
<dbReference type="AlphaFoldDB" id="A0A432XN22"/>
<dbReference type="InterPro" id="IPR011811">
    <property type="entry name" value="Peptidase_S51_cyanophycinase"/>
</dbReference>
<sequence length="565" mass="62786">MNKRWIASSLSIVLAGLMTSAVSAQEQPTIEDDGYRHVMLTGGGLTLCTSMASDSCNETDWIDSQTMRTNRYIDLSEKSIKTAVSDEYWTGFREDARKKVDEALKLIYDRMNEEIITERVFMREFTRRATLKTYNSLSEAEWNKLVDLLEMPVPAELDERVNLTESQQKPAVDIYRQFVEMAKTTRFDDSKKPVVFFTTSSSRDPYNEVDYYMDLFSQLGAEPHWFPVDAALIKAQQEGRCEELAAVQEEVLGAYARDRVYRDRYQQQVEFCKAPKEALKMVRQANAIFINDGDANLTRSTFINEDNQPSDLLRDIVSFVQSKRLVVGGSGAGAVALTSKPMISNGTTESAIKDGAFASEPPPFGCDLDATCPTNTHPDSLTFHPLGGLGLFHFGILDSEFSDNGRYGRLIRLAGDSGTPLSLGIDKNTAMKVNLEKGLFDIIGERGVFFVENAQSVPSAVASTFHYLVAGASGMMNPYGLQTAEFSDQSGIVKENPTTNFLTDRGLVDSIRVLCGEERNEVTLLNKDYRLIARINDASRTAEAGGECQVINGKIGIAYQPEEKL</sequence>
<dbReference type="Proteomes" id="UP000287330">
    <property type="component" value="Unassembled WGS sequence"/>
</dbReference>
<protein>
    <submittedName>
        <fullName evidence="2">Cyanophycinase</fullName>
    </submittedName>
</protein>
<dbReference type="PANTHER" id="PTHR36175:SF1">
    <property type="entry name" value="CYANOPHYCINASE"/>
    <property type="match status" value="1"/>
</dbReference>
<organism evidence="2 3">
    <name type="scientific">Idiomarina fontislapidosi</name>
    <dbReference type="NCBI Taxonomy" id="263723"/>
    <lineage>
        <taxon>Bacteria</taxon>
        <taxon>Pseudomonadati</taxon>
        <taxon>Pseudomonadota</taxon>
        <taxon>Gammaproteobacteria</taxon>
        <taxon>Alteromonadales</taxon>
        <taxon>Idiomarinaceae</taxon>
        <taxon>Idiomarina</taxon>
    </lineage>
</organism>
<evidence type="ECO:0000313" key="3">
    <source>
        <dbReference type="Proteomes" id="UP000287330"/>
    </source>
</evidence>
<evidence type="ECO:0000313" key="2">
    <source>
        <dbReference type="EMBL" id="RUO50073.1"/>
    </source>
</evidence>
<keyword evidence="3" id="KW-1185">Reference proteome</keyword>
<dbReference type="EMBL" id="PIPV01000017">
    <property type="protein sequence ID" value="RUO50073.1"/>
    <property type="molecule type" value="Genomic_DNA"/>
</dbReference>
<dbReference type="RefSeq" id="WP_110576394.1">
    <property type="nucleotide sequence ID" value="NZ_PIPV01000017.1"/>
</dbReference>
<dbReference type="InterPro" id="IPR029062">
    <property type="entry name" value="Class_I_gatase-like"/>
</dbReference>
<proteinExistence type="predicted"/>
<dbReference type="GO" id="GO:0016787">
    <property type="term" value="F:hydrolase activity"/>
    <property type="evidence" value="ECO:0007669"/>
    <property type="project" value="InterPro"/>
</dbReference>
<dbReference type="OrthoDB" id="9799980at2"/>
<dbReference type="CDD" id="cd03145">
    <property type="entry name" value="GAT1_cyanophycinase"/>
    <property type="match status" value="1"/>
</dbReference>
<dbReference type="PIRSF" id="PIRSF032067">
    <property type="entry name" value="Cyanophycinase"/>
    <property type="match status" value="1"/>
</dbReference>
<evidence type="ECO:0000256" key="1">
    <source>
        <dbReference type="SAM" id="SignalP"/>
    </source>
</evidence>
<reference evidence="3" key="1">
    <citation type="journal article" date="2018" name="Front. Microbiol.">
        <title>Genome-Based Analysis Reveals the Taxonomy and Diversity of the Family Idiomarinaceae.</title>
        <authorList>
            <person name="Liu Y."/>
            <person name="Lai Q."/>
            <person name="Shao Z."/>
        </authorList>
    </citation>
    <scope>NUCLEOTIDE SEQUENCE [LARGE SCALE GENOMIC DNA]</scope>
    <source>
        <strain evidence="3">F23</strain>
    </source>
</reference>
<comment type="caution">
    <text evidence="2">The sequence shown here is derived from an EMBL/GenBank/DDBJ whole genome shotgun (WGS) entry which is preliminary data.</text>
</comment>